<keyword evidence="1" id="KW-0812">Transmembrane</keyword>
<accession>A0A075GP61</accession>
<name>A0A075GP61_9EURY</name>
<keyword evidence="1" id="KW-1133">Transmembrane helix</keyword>
<dbReference type="PANTHER" id="PTHR39198:SF1">
    <property type="entry name" value="ALPHA-GALACTOSIDASE NEW3 DOMAIN-CONTAINING PROTEIN"/>
    <property type="match status" value="1"/>
</dbReference>
<protein>
    <recommendedName>
        <fullName evidence="3">CARDB domain-containing protein</fullName>
    </recommendedName>
</protein>
<keyword evidence="1" id="KW-0472">Membrane</keyword>
<organism evidence="2">
    <name type="scientific">uncultured marine group II/III euryarchaeote KM3_185_F09</name>
    <dbReference type="NCBI Taxonomy" id="1457950"/>
    <lineage>
        <taxon>Archaea</taxon>
        <taxon>Methanobacteriati</taxon>
        <taxon>Methanobacteriota</taxon>
        <taxon>environmental samples</taxon>
    </lineage>
</organism>
<evidence type="ECO:0000313" key="2">
    <source>
        <dbReference type="EMBL" id="AIF05614.1"/>
    </source>
</evidence>
<dbReference type="PANTHER" id="PTHR39198">
    <property type="entry name" value="HYPOTHETICAL MEMBRANE PROTEIN, CONSERVED"/>
    <property type="match status" value="1"/>
</dbReference>
<feature type="transmembrane region" description="Helical" evidence="1">
    <location>
        <begin position="1642"/>
        <end position="1664"/>
    </location>
</feature>
<dbReference type="EMBL" id="KF900745">
    <property type="protein sequence ID" value="AIF05614.1"/>
    <property type="molecule type" value="Genomic_DNA"/>
</dbReference>
<evidence type="ECO:0008006" key="3">
    <source>
        <dbReference type="Google" id="ProtNLM"/>
    </source>
</evidence>
<dbReference type="Gene3D" id="2.60.40.10">
    <property type="entry name" value="Immunoglobulins"/>
    <property type="match status" value="1"/>
</dbReference>
<reference evidence="2" key="1">
    <citation type="journal article" date="2014" name="Genome Biol. Evol.">
        <title>Pangenome evidence for extensive interdomain horizontal transfer affecting lineage core and shell genes in uncultured planktonic thaumarchaeota and euryarchaeota.</title>
        <authorList>
            <person name="Deschamps P."/>
            <person name="Zivanovic Y."/>
            <person name="Moreira D."/>
            <person name="Rodriguez-Valera F."/>
            <person name="Lopez-Garcia P."/>
        </authorList>
    </citation>
    <scope>NUCLEOTIDE SEQUENCE</scope>
</reference>
<proteinExistence type="predicted"/>
<evidence type="ECO:0000256" key="1">
    <source>
        <dbReference type="SAM" id="Phobius"/>
    </source>
</evidence>
<dbReference type="InterPro" id="IPR013783">
    <property type="entry name" value="Ig-like_fold"/>
</dbReference>
<sequence length="1699" mass="185255">MNQTNKSMMMVLLMVFSSFVAGYSPTTQAASVVITDAVQIVDGGQANDRMAAVASDSEGNIHVVWSRNTQHLFYSMLDPRAQTLIDATQISNPGAHRAWHPDIVVDDEGRVHVSWVDKSGQHSLLYTLLDPAHDDQDGSSGEDSVISLVDDYTVSQRNQDRDWPAIDVDSEGSVHIVWEDAYEQLGKFYNQPQIYYSMLDIDYVSREAITAIDDTLLTPVIGHKGHPDIAIDADDFVQVVWDDTRGGKVEIVAPIDTSGSMYSEWADMCTVLYGGYWSGGGFFQGIKPMLEQANMTVYETLYLLSGNTPGAATQGSCAIPYATGGSGGNVRATALGLVQGDDSGGIRKLTEVVFGGSATNLPQDGGYYSEFWGPGSTWACLSWIDASGNVPGNPPTQRDHKWNPNATKIVMPISDEGPYGGDPSQQSDDIQSINEAHDACVRAGVIPVPMHGSTWGGGTNIQSHMKDLAQCPNGQVSTGTRICPGSTIRNTDAGGQVYAFPATGSNQMNILVEAMVYLATNNSREIYMTVLDPHSLVDSPPPGWAYGDEGHITSGNAYQEIIGPSVDAQGYGNLVVVNDTRITIDDSFSLHPSIAIDTNGNTHLVWMDGRGYGFDKDDNYEVWYTRLRLRGAAEWNGVHGGLPSYGIKQIYDYPISNVEGKNNIPPSRPWGPSSHMPVILTDNQDNVHIAWLENSNVSAGEEVVYTRLNHTNDAYPDGIPLNSLATYIIDEWEVTPVTRWASDKLGPNTGRAPELGQPPAFANDMGSGAHIAWSDTSKCDGTSNNNMYTICYTHILTGQVDVYLEEGDADWLHIIEPGEETIFNMTINNTTPGPVDLVADTYSMNMSVLCVIPREIAEAHGISQTCNAGNWSMTLFFASNHTAIFPDTDIYLKGGESARVYMRVRAPSVYQANHDENAYVTVSAISHKDPAIRSDRLTLTMMDVKHGIQLDTSHSEADVEQGQTAIFSITITNTGNVFDTFAFYDPNTIEGQQEWLLPFGWQVRFPLSVSLDPGQSVTKNLEVSIPATQEPGKFALFLKGWSTGEPRKSVSSGSMDVLELWINVEIRSSGNIVFEIYDTSEYVLPGECAYYDVDVIKHFQPGYLVFTTPGAPGARPAEIPEHIWRQENWVMSLDFSNAPGGNSLGMSEPRHWGTIDYPYTVTAVVCAPDNASAGLGPALTVKAHLVGASRVSDSVLLSTNVIHVYELESSTPETEFSVDPSETLVVPFTTVNEGNGADRYDVRVARVSALASGFDVLWDVDVPRGLLSELQRDQVEEIEVRVNVPQQVEAGEYEIVLDVFSEEAYPDSAGRPTRLRDSVTLTITVNEFHDMQIWLDPFVESDVKTTAPGRTVRFNFNVTNNGNVADRATLHNHTVDLSTGLWGESPGLGHLSTWRISWATMDGAYEVPCRELEVGDEAPADECVHHPTDTWILPEMAAYTTIPVVVMVNISTEAALGNQDLGLKVRSLFGNAYDGGDHDDTESWEGDLLDTNELPVTIRLRAPNLRFDDVSVEKKSGDVGDMLPITVFIVNDGNVHATDIHVIVCEQSLAEIKANDGCAEESVAYRQVIGAMMSPDAADRVDPAEIVLLYPVRAGSHDVTIILDPDNQIVESSERDNFYEIQGGLKSSNGWIDQATETLGSWSVPAIIMLLTISLLGVAGFVMVGRRREALARVAEQSSLVATEDDACVVDDDEVSVAL</sequence>